<feature type="region of interest" description="Disordered" evidence="1">
    <location>
        <begin position="1"/>
        <end position="109"/>
    </location>
</feature>
<dbReference type="Proteomes" id="UP000694251">
    <property type="component" value="Chromosome 11"/>
</dbReference>
<dbReference type="EMBL" id="JAEFBJ010000011">
    <property type="protein sequence ID" value="KAG7557306.1"/>
    <property type="molecule type" value="Genomic_DNA"/>
</dbReference>
<feature type="compositionally biased region" description="Basic and acidic residues" evidence="1">
    <location>
        <begin position="43"/>
        <end position="55"/>
    </location>
</feature>
<evidence type="ECO:0000313" key="2">
    <source>
        <dbReference type="EMBL" id="KAG7557306.1"/>
    </source>
</evidence>
<protein>
    <submittedName>
        <fullName evidence="2">Uncharacterized protein</fullName>
    </submittedName>
</protein>
<dbReference type="AlphaFoldDB" id="A0A8T1ZF34"/>
<organism evidence="2 3">
    <name type="scientific">Arabidopsis suecica</name>
    <name type="common">Swedish thale-cress</name>
    <name type="synonym">Cardaminopsis suecica</name>
    <dbReference type="NCBI Taxonomy" id="45249"/>
    <lineage>
        <taxon>Eukaryota</taxon>
        <taxon>Viridiplantae</taxon>
        <taxon>Streptophyta</taxon>
        <taxon>Embryophyta</taxon>
        <taxon>Tracheophyta</taxon>
        <taxon>Spermatophyta</taxon>
        <taxon>Magnoliopsida</taxon>
        <taxon>eudicotyledons</taxon>
        <taxon>Gunneridae</taxon>
        <taxon>Pentapetalae</taxon>
        <taxon>rosids</taxon>
        <taxon>malvids</taxon>
        <taxon>Brassicales</taxon>
        <taxon>Brassicaceae</taxon>
        <taxon>Camelineae</taxon>
        <taxon>Arabidopsis</taxon>
    </lineage>
</organism>
<reference evidence="2 3" key="1">
    <citation type="submission" date="2020-12" db="EMBL/GenBank/DDBJ databases">
        <title>Concerted genomic and epigenomic changes stabilize Arabidopsis allopolyploids.</title>
        <authorList>
            <person name="Chen Z."/>
        </authorList>
    </citation>
    <scope>NUCLEOTIDE SEQUENCE [LARGE SCALE GENOMIC DNA]</scope>
    <source>
        <strain evidence="2">As9502</strain>
        <tissue evidence="2">Leaf</tissue>
    </source>
</reference>
<keyword evidence="3" id="KW-1185">Reference proteome</keyword>
<feature type="compositionally biased region" description="Basic and acidic residues" evidence="1">
    <location>
        <begin position="66"/>
        <end position="75"/>
    </location>
</feature>
<evidence type="ECO:0000256" key="1">
    <source>
        <dbReference type="SAM" id="MobiDB-lite"/>
    </source>
</evidence>
<feature type="compositionally biased region" description="Basic residues" evidence="1">
    <location>
        <begin position="20"/>
        <end position="30"/>
    </location>
</feature>
<name>A0A8T1ZF34_ARASU</name>
<comment type="caution">
    <text evidence="2">The sequence shown here is derived from an EMBL/GenBank/DDBJ whole genome shotgun (WGS) entry which is preliminary data.</text>
</comment>
<accession>A0A8T1ZF34</accession>
<gene>
    <name evidence="2" type="ORF">ISN44_As11g032830</name>
</gene>
<sequence>MKPEQRKRQHHGTAKGSTLGHRKTPGRRRSRTDLQTEVCSTAKEAKHLDRKKESLHQGPTPSTGRGGREQRDSSHRKPAVAHGGPSTLTTRNRVESAHRRLQGHMRSQT</sequence>
<evidence type="ECO:0000313" key="3">
    <source>
        <dbReference type="Proteomes" id="UP000694251"/>
    </source>
</evidence>
<proteinExistence type="predicted"/>